<dbReference type="InterPro" id="IPR015943">
    <property type="entry name" value="WD40/YVTN_repeat-like_dom_sf"/>
</dbReference>
<keyword evidence="2" id="KW-1185">Reference proteome</keyword>
<dbReference type="Pfam" id="PF05935">
    <property type="entry name" value="Arylsulfotrans"/>
    <property type="match status" value="1"/>
</dbReference>
<dbReference type="InterPro" id="IPR011047">
    <property type="entry name" value="Quinoprotein_ADH-like_sf"/>
</dbReference>
<dbReference type="InterPro" id="IPR010262">
    <property type="entry name" value="Arylsulfotransferase_bact"/>
</dbReference>
<proteinExistence type="predicted"/>
<dbReference type="PROSITE" id="PS51257">
    <property type="entry name" value="PROKAR_LIPOPROTEIN"/>
    <property type="match status" value="1"/>
</dbReference>
<dbReference type="SUPFAM" id="SSF50998">
    <property type="entry name" value="Quinoprotein alcohol dehydrogenase-like"/>
    <property type="match status" value="1"/>
</dbReference>
<dbReference type="Gene3D" id="2.130.10.10">
    <property type="entry name" value="YVTN repeat-like/Quinoprotein amine dehydrogenase"/>
    <property type="match status" value="1"/>
</dbReference>
<accession>A0A2P8GIV5</accession>
<evidence type="ECO:0000313" key="1">
    <source>
        <dbReference type="EMBL" id="PSL33860.1"/>
    </source>
</evidence>
<dbReference type="InterPro" id="IPR053143">
    <property type="entry name" value="Arylsulfate_ST"/>
</dbReference>
<dbReference type="AlphaFoldDB" id="A0A2P8GIV5"/>
<dbReference type="GO" id="GO:0004062">
    <property type="term" value="F:aryl sulfotransferase activity"/>
    <property type="evidence" value="ECO:0007669"/>
    <property type="project" value="InterPro"/>
</dbReference>
<organism evidence="1 2">
    <name type="scientific">Dyadobacter jiangsuensis</name>
    <dbReference type="NCBI Taxonomy" id="1591085"/>
    <lineage>
        <taxon>Bacteria</taxon>
        <taxon>Pseudomonadati</taxon>
        <taxon>Bacteroidota</taxon>
        <taxon>Cytophagia</taxon>
        <taxon>Cytophagales</taxon>
        <taxon>Spirosomataceae</taxon>
        <taxon>Dyadobacter</taxon>
    </lineage>
</organism>
<dbReference type="PANTHER" id="PTHR35340:SF5">
    <property type="entry name" value="ASST-DOMAIN-CONTAINING PROTEIN"/>
    <property type="match status" value="1"/>
</dbReference>
<dbReference type="Proteomes" id="UP000241964">
    <property type="component" value="Unassembled WGS sequence"/>
</dbReference>
<name>A0A2P8GIV5_9BACT</name>
<dbReference type="RefSeq" id="WP_106593540.1">
    <property type="nucleotide sequence ID" value="NZ_PYAS01000001.1"/>
</dbReference>
<sequence>MQRILLAFALLITGLTLLGCNGTGIETISLSAPGRNTLKVRIDVKTTDPCVVRIEYWQKAESLHKFTTVSSPAGTDHALVLTNLRPKSQYLYHIVSSGGGKETTSKVYDFRTSGYPMWIQDFFQTIAPDSTVVPDAFKKGFILFSRRETPGIIFLLDHKGDIRWYHQVNGTGFKTTHFTRNKTILSILGTEEYPTSYGNEILEVSLKGDTLLHLKKGENDFKETIHHEIILNDRSQIVTLNVQTRIMDLSSVGGSKQDTVKSDGILVLDRKGKKVWGWSVFDALDPLKDPKIMQEKKDWMHANSVSFDRDGNYLMSFYNNGQIWKIDSQTGKVLWKFGRGGDFKMPADGVFDQGHAVHRNAQGDLMLFDNGTSKQTTRTLTFGLDESAKTSVLKHHITLPKEFYTARMGSAYLVGPNAVLHCSSKTNSIVLTNLDGRFLWALKSRIMPYRAEFVPQEQVAPYLVN</sequence>
<evidence type="ECO:0000313" key="2">
    <source>
        <dbReference type="Proteomes" id="UP000241964"/>
    </source>
</evidence>
<dbReference type="PANTHER" id="PTHR35340">
    <property type="entry name" value="PQQ ENZYME REPEAT PROTEIN-RELATED"/>
    <property type="match status" value="1"/>
</dbReference>
<dbReference type="OrthoDB" id="304912at2"/>
<protein>
    <submittedName>
        <fullName evidence="1">Arylsulfotransferase ASST</fullName>
    </submittedName>
</protein>
<comment type="caution">
    <text evidence="1">The sequence shown here is derived from an EMBL/GenBank/DDBJ whole genome shotgun (WGS) entry which is preliminary data.</text>
</comment>
<dbReference type="EMBL" id="PYAS01000001">
    <property type="protein sequence ID" value="PSL33860.1"/>
    <property type="molecule type" value="Genomic_DNA"/>
</dbReference>
<keyword evidence="1" id="KW-0808">Transferase</keyword>
<reference evidence="1 2" key="1">
    <citation type="submission" date="2018-03" db="EMBL/GenBank/DDBJ databases">
        <title>Genomic Encyclopedia of Archaeal and Bacterial Type Strains, Phase II (KMG-II): from individual species to whole genera.</title>
        <authorList>
            <person name="Goeker M."/>
        </authorList>
    </citation>
    <scope>NUCLEOTIDE SEQUENCE [LARGE SCALE GENOMIC DNA]</scope>
    <source>
        <strain evidence="1 2">DSM 29057</strain>
    </source>
</reference>
<gene>
    <name evidence="1" type="ORF">CLV60_101229</name>
</gene>